<evidence type="ECO:0000256" key="3">
    <source>
        <dbReference type="ARBA" id="ARBA00023125"/>
    </source>
</evidence>
<evidence type="ECO:0000256" key="4">
    <source>
        <dbReference type="ARBA" id="ARBA00023163"/>
    </source>
</evidence>
<keyword evidence="2" id="KW-0805">Transcription regulation</keyword>
<dbReference type="SUPFAM" id="SSF46955">
    <property type="entry name" value="Putative DNA-binding domain"/>
    <property type="match status" value="1"/>
</dbReference>
<dbReference type="SMART" id="SM00422">
    <property type="entry name" value="HTH_MERR"/>
    <property type="match status" value="1"/>
</dbReference>
<name>A0A136A1A5_9ALTE</name>
<evidence type="ECO:0000259" key="5">
    <source>
        <dbReference type="PROSITE" id="PS50937"/>
    </source>
</evidence>
<keyword evidence="3" id="KW-0238">DNA-binding</keyword>
<dbReference type="Gene3D" id="1.10.1660.10">
    <property type="match status" value="1"/>
</dbReference>
<evidence type="ECO:0000256" key="2">
    <source>
        <dbReference type="ARBA" id="ARBA00023015"/>
    </source>
</evidence>
<organism evidence="6 7">
    <name type="scientific">Paraglaciecola hydrolytica</name>
    <dbReference type="NCBI Taxonomy" id="1799789"/>
    <lineage>
        <taxon>Bacteria</taxon>
        <taxon>Pseudomonadati</taxon>
        <taxon>Pseudomonadota</taxon>
        <taxon>Gammaproteobacteria</taxon>
        <taxon>Alteromonadales</taxon>
        <taxon>Alteromonadaceae</taxon>
        <taxon>Paraglaciecola</taxon>
    </lineage>
</organism>
<dbReference type="PANTHER" id="PTHR30204">
    <property type="entry name" value="REDOX-CYCLING DRUG-SENSING TRANSCRIPTIONAL ACTIVATOR SOXR"/>
    <property type="match status" value="1"/>
</dbReference>
<dbReference type="Proteomes" id="UP000070299">
    <property type="component" value="Unassembled WGS sequence"/>
</dbReference>
<gene>
    <name evidence="6" type="ORF">AX660_12590</name>
</gene>
<dbReference type="AlphaFoldDB" id="A0A136A1A5"/>
<dbReference type="OrthoDB" id="9808480at2"/>
<dbReference type="InterPro" id="IPR009061">
    <property type="entry name" value="DNA-bd_dom_put_sf"/>
</dbReference>
<keyword evidence="7" id="KW-1185">Reference proteome</keyword>
<reference evidence="7" key="1">
    <citation type="submission" date="2016-02" db="EMBL/GenBank/DDBJ databases">
        <authorList>
            <person name="Schultz-Johansen M."/>
            <person name="Glaring M.A."/>
            <person name="Bech P.K."/>
            <person name="Stougaard P."/>
        </authorList>
    </citation>
    <scope>NUCLEOTIDE SEQUENCE [LARGE SCALE GENOMIC DNA]</scope>
    <source>
        <strain evidence="7">S66</strain>
    </source>
</reference>
<dbReference type="PANTHER" id="PTHR30204:SF69">
    <property type="entry name" value="MERR-FAMILY TRANSCRIPTIONAL REGULATOR"/>
    <property type="match status" value="1"/>
</dbReference>
<dbReference type="EMBL" id="LSNE01000005">
    <property type="protein sequence ID" value="KXI29004.1"/>
    <property type="molecule type" value="Genomic_DNA"/>
</dbReference>
<comment type="caution">
    <text evidence="6">The sequence shown here is derived from an EMBL/GenBank/DDBJ whole genome shotgun (WGS) entry which is preliminary data.</text>
</comment>
<feature type="domain" description="HTH merR-type" evidence="5">
    <location>
        <begin position="1"/>
        <end position="64"/>
    </location>
</feature>
<dbReference type="GO" id="GO:0003677">
    <property type="term" value="F:DNA binding"/>
    <property type="evidence" value="ECO:0007669"/>
    <property type="project" value="UniProtKB-KW"/>
</dbReference>
<evidence type="ECO:0000313" key="7">
    <source>
        <dbReference type="Proteomes" id="UP000070299"/>
    </source>
</evidence>
<dbReference type="STRING" id="1799789.AX660_12590"/>
<keyword evidence="4" id="KW-0804">Transcription</keyword>
<dbReference type="GO" id="GO:0003700">
    <property type="term" value="F:DNA-binding transcription factor activity"/>
    <property type="evidence" value="ECO:0007669"/>
    <property type="project" value="InterPro"/>
</dbReference>
<sequence length="110" mass="12662">MKIAEFENKVGILRDTLRYYEKIGMLTPPKRGSNGYRCYGKIQIEELAFIERGKAIGFSLSEIKSGYERYKKLGYLCPEFRKQLIDKKTMLTGRIAADQDSIAKIDQMLA</sequence>
<dbReference type="InterPro" id="IPR047057">
    <property type="entry name" value="MerR_fam"/>
</dbReference>
<evidence type="ECO:0000256" key="1">
    <source>
        <dbReference type="ARBA" id="ARBA00022491"/>
    </source>
</evidence>
<dbReference type="InterPro" id="IPR000551">
    <property type="entry name" value="MerR-type_HTH_dom"/>
</dbReference>
<dbReference type="RefSeq" id="WP_068375963.1">
    <property type="nucleotide sequence ID" value="NZ_LSNE01000005.1"/>
</dbReference>
<protein>
    <recommendedName>
        <fullName evidence="5">HTH merR-type domain-containing protein</fullName>
    </recommendedName>
</protein>
<keyword evidence="1" id="KW-0678">Repressor</keyword>
<dbReference type="PROSITE" id="PS50937">
    <property type="entry name" value="HTH_MERR_2"/>
    <property type="match status" value="1"/>
</dbReference>
<dbReference type="Pfam" id="PF13411">
    <property type="entry name" value="MerR_1"/>
    <property type="match status" value="1"/>
</dbReference>
<proteinExistence type="predicted"/>
<accession>A0A136A1A5</accession>
<evidence type="ECO:0000313" key="6">
    <source>
        <dbReference type="EMBL" id="KXI29004.1"/>
    </source>
</evidence>